<evidence type="ECO:0000256" key="4">
    <source>
        <dbReference type="ARBA" id="ARBA00022692"/>
    </source>
</evidence>
<keyword evidence="6" id="KW-0029">Amino-acid transport</keyword>
<comment type="function">
    <text evidence="10">Carrier protein involved in proton-driven auxin influx. Mediates the formation of auxin gradient from developing leaves (site of auxin biosynthesis) to tips by contributing to the loading of auxin in vascular tissues and facilitating acropetal (base to tip) auxin transport within inner tissues of the root apex, and basipetal (tip to base) auxin transport within outer tissues of the root apex. May be involved in lateral roots and nodules formation.</text>
</comment>
<feature type="transmembrane region" description="Helical" evidence="11">
    <location>
        <begin position="189"/>
        <end position="213"/>
    </location>
</feature>
<dbReference type="GO" id="GO:0006865">
    <property type="term" value="P:amino acid transport"/>
    <property type="evidence" value="ECO:0007669"/>
    <property type="project" value="UniProtKB-KW"/>
</dbReference>
<comment type="similarity">
    <text evidence="2">Belongs to the amino acid/polyamine transporter 2 family. Amino acid/auxin permease (AAAP) (TC 2.A.18.1) subfamily.</text>
</comment>
<feature type="transmembrane region" description="Helical" evidence="11">
    <location>
        <begin position="119"/>
        <end position="138"/>
    </location>
</feature>
<dbReference type="InterPro" id="IPR013057">
    <property type="entry name" value="AA_transpt_TM"/>
</dbReference>
<dbReference type="Pfam" id="PF01490">
    <property type="entry name" value="Aa_trans"/>
    <property type="match status" value="1"/>
</dbReference>
<keyword evidence="4 11" id="KW-0812">Transmembrane</keyword>
<evidence type="ECO:0000256" key="11">
    <source>
        <dbReference type="SAM" id="Phobius"/>
    </source>
</evidence>
<dbReference type="Gramene" id="PRQ56307">
    <property type="protein sequence ID" value="PRQ56307"/>
    <property type="gene ID" value="RchiOBHm_Chr1g0334341"/>
</dbReference>
<dbReference type="GO" id="GO:0009734">
    <property type="term" value="P:auxin-activated signaling pathway"/>
    <property type="evidence" value="ECO:0007669"/>
    <property type="project" value="UniProtKB-KW"/>
</dbReference>
<keyword evidence="9" id="KW-0927">Auxin signaling pathway</keyword>
<dbReference type="OMA" id="LWEFIAM"/>
<dbReference type="STRING" id="74649.A0A2P6SCC4"/>
<keyword evidence="8 11" id="KW-0472">Membrane</keyword>
<dbReference type="GO" id="GO:0015293">
    <property type="term" value="F:symporter activity"/>
    <property type="evidence" value="ECO:0007669"/>
    <property type="project" value="UniProtKB-KW"/>
</dbReference>
<feature type="transmembrane region" description="Helical" evidence="11">
    <location>
        <begin position="144"/>
        <end position="168"/>
    </location>
</feature>
<evidence type="ECO:0000256" key="1">
    <source>
        <dbReference type="ARBA" id="ARBA00004127"/>
    </source>
</evidence>
<evidence type="ECO:0000256" key="5">
    <source>
        <dbReference type="ARBA" id="ARBA00022847"/>
    </source>
</evidence>
<proteinExistence type="inferred from homology"/>
<dbReference type="AlphaFoldDB" id="A0A2P6SCC4"/>
<reference evidence="13 14" key="1">
    <citation type="journal article" date="2018" name="Nat. Genet.">
        <title>The Rosa genome provides new insights in the design of modern roses.</title>
        <authorList>
            <person name="Bendahmane M."/>
        </authorList>
    </citation>
    <scope>NUCLEOTIDE SEQUENCE [LARGE SCALE GENOMIC DNA]</scope>
    <source>
        <strain evidence="14">cv. Old Blush</strain>
    </source>
</reference>
<dbReference type="EMBL" id="PDCK01000039">
    <property type="protein sequence ID" value="PRQ56307.1"/>
    <property type="molecule type" value="Genomic_DNA"/>
</dbReference>
<evidence type="ECO:0000256" key="7">
    <source>
        <dbReference type="ARBA" id="ARBA00022989"/>
    </source>
</evidence>
<keyword evidence="5" id="KW-0769">Symport</keyword>
<feature type="transmembrane region" description="Helical" evidence="11">
    <location>
        <begin position="6"/>
        <end position="28"/>
    </location>
</feature>
<comment type="caution">
    <text evidence="13">The sequence shown here is derived from an EMBL/GenBank/DDBJ whole genome shotgun (WGS) entry which is preliminary data.</text>
</comment>
<dbReference type="Proteomes" id="UP000238479">
    <property type="component" value="Chromosome 1"/>
</dbReference>
<name>A0A2P6SCC4_ROSCH</name>
<evidence type="ECO:0000259" key="12">
    <source>
        <dbReference type="Pfam" id="PF01490"/>
    </source>
</evidence>
<comment type="subcellular location">
    <subcellularLocation>
        <location evidence="1">Endomembrane system</location>
        <topology evidence="1">Multi-pass membrane protein</topology>
    </subcellularLocation>
</comment>
<dbReference type="GO" id="GO:0012505">
    <property type="term" value="C:endomembrane system"/>
    <property type="evidence" value="ECO:0007669"/>
    <property type="project" value="UniProtKB-SubCell"/>
</dbReference>
<accession>A0A2P6SCC4</accession>
<evidence type="ECO:0000313" key="13">
    <source>
        <dbReference type="EMBL" id="PRQ56307.1"/>
    </source>
</evidence>
<evidence type="ECO:0000256" key="2">
    <source>
        <dbReference type="ARBA" id="ARBA00005590"/>
    </source>
</evidence>
<evidence type="ECO:0000256" key="9">
    <source>
        <dbReference type="ARBA" id="ARBA00023294"/>
    </source>
</evidence>
<evidence type="ECO:0000313" key="14">
    <source>
        <dbReference type="Proteomes" id="UP000238479"/>
    </source>
</evidence>
<evidence type="ECO:0000256" key="3">
    <source>
        <dbReference type="ARBA" id="ARBA00022448"/>
    </source>
</evidence>
<evidence type="ECO:0000256" key="10">
    <source>
        <dbReference type="ARBA" id="ARBA00045588"/>
    </source>
</evidence>
<feature type="transmembrane region" description="Helical" evidence="11">
    <location>
        <begin position="233"/>
        <end position="258"/>
    </location>
</feature>
<protein>
    <submittedName>
        <fullName evidence="13">Putative amino acid transporter, transmembrane domain-containing protein</fullName>
    </submittedName>
</protein>
<feature type="domain" description="Amino acid transporter transmembrane" evidence="12">
    <location>
        <begin position="38"/>
        <end position="258"/>
    </location>
</feature>
<keyword evidence="14" id="KW-1185">Reference proteome</keyword>
<keyword evidence="7 11" id="KW-1133">Transmembrane helix</keyword>
<keyword evidence="3" id="KW-0813">Transport</keyword>
<feature type="transmembrane region" description="Helical" evidence="11">
    <location>
        <begin position="76"/>
        <end position="98"/>
    </location>
</feature>
<evidence type="ECO:0000256" key="8">
    <source>
        <dbReference type="ARBA" id="ARBA00023136"/>
    </source>
</evidence>
<organism evidence="13 14">
    <name type="scientific">Rosa chinensis</name>
    <name type="common">China rose</name>
    <dbReference type="NCBI Taxonomy" id="74649"/>
    <lineage>
        <taxon>Eukaryota</taxon>
        <taxon>Viridiplantae</taxon>
        <taxon>Streptophyta</taxon>
        <taxon>Embryophyta</taxon>
        <taxon>Tracheophyta</taxon>
        <taxon>Spermatophyta</taxon>
        <taxon>Magnoliopsida</taxon>
        <taxon>eudicotyledons</taxon>
        <taxon>Gunneridae</taxon>
        <taxon>Pentapetalae</taxon>
        <taxon>rosids</taxon>
        <taxon>fabids</taxon>
        <taxon>Rosales</taxon>
        <taxon>Rosaceae</taxon>
        <taxon>Rosoideae</taxon>
        <taxon>Rosoideae incertae sedis</taxon>
        <taxon>Rosa</taxon>
    </lineage>
</organism>
<gene>
    <name evidence="13" type="ORF">RchiOBHm_Chr1g0334341</name>
</gene>
<sequence length="261" mass="28702">MSSEGLFGIVLHGANILSVLCNFGYAMVQSSLAHYLEGRALRIPDGTMKLYQFIIMFGSVTLILAQMPSFHSLRHINLVSLILCLAYSACVTAGCIYIGHTNNAPVKDYSVKGSTKDRYFGIFNGISIIATTYASGIIPEIVKYVGYVCASVIVTTYFSVVMSGYWAFGNQAMGTVLSNFMGVDRKPLLPTWVLLMTNVFTLVQVLAVTVVYLQPTTEVFEKKFAGPKMDQFSIRNVVSLLILRSVTIVVATFFVAMLPFF</sequence>
<evidence type="ECO:0000256" key="6">
    <source>
        <dbReference type="ARBA" id="ARBA00022970"/>
    </source>
</evidence>
<feature type="transmembrane region" description="Helical" evidence="11">
    <location>
        <begin position="49"/>
        <end position="70"/>
    </location>
</feature>
<dbReference type="PANTHER" id="PTHR48017">
    <property type="entry name" value="OS05G0424000 PROTEIN-RELATED"/>
    <property type="match status" value="1"/>
</dbReference>